<evidence type="ECO:0000313" key="1">
    <source>
        <dbReference type="EMBL" id="KAK1840518.1"/>
    </source>
</evidence>
<organism evidence="1 2">
    <name type="scientific">Colletotrichum chrysophilum</name>
    <dbReference type="NCBI Taxonomy" id="1836956"/>
    <lineage>
        <taxon>Eukaryota</taxon>
        <taxon>Fungi</taxon>
        <taxon>Dikarya</taxon>
        <taxon>Ascomycota</taxon>
        <taxon>Pezizomycotina</taxon>
        <taxon>Sordariomycetes</taxon>
        <taxon>Hypocreomycetidae</taxon>
        <taxon>Glomerellales</taxon>
        <taxon>Glomerellaceae</taxon>
        <taxon>Colletotrichum</taxon>
        <taxon>Colletotrichum gloeosporioides species complex</taxon>
    </lineage>
</organism>
<reference evidence="1" key="1">
    <citation type="submission" date="2023-01" db="EMBL/GenBank/DDBJ databases">
        <title>Colletotrichum chrysophilum M932 genome sequence.</title>
        <authorList>
            <person name="Baroncelli R."/>
        </authorList>
    </citation>
    <scope>NUCLEOTIDE SEQUENCE</scope>
    <source>
        <strain evidence="1">M932</strain>
    </source>
</reference>
<dbReference type="EMBL" id="JAQOWY010000554">
    <property type="protein sequence ID" value="KAK1840518.1"/>
    <property type="molecule type" value="Genomic_DNA"/>
</dbReference>
<protein>
    <submittedName>
        <fullName evidence="1">Uncharacterized protein</fullName>
    </submittedName>
</protein>
<dbReference type="AlphaFoldDB" id="A0AAD9A350"/>
<comment type="caution">
    <text evidence="1">The sequence shown here is derived from an EMBL/GenBank/DDBJ whole genome shotgun (WGS) entry which is preliminary data.</text>
</comment>
<sequence>MGCFQEREMLPRARCFLKRVASRSKGCFQEREDFATHGDTETQ</sequence>
<evidence type="ECO:0000313" key="2">
    <source>
        <dbReference type="Proteomes" id="UP001243330"/>
    </source>
</evidence>
<name>A0AAD9A350_9PEZI</name>
<keyword evidence="2" id="KW-1185">Reference proteome</keyword>
<accession>A0AAD9A350</accession>
<gene>
    <name evidence="1" type="ORF">CCHR01_16847</name>
</gene>
<proteinExistence type="predicted"/>
<dbReference type="Proteomes" id="UP001243330">
    <property type="component" value="Unassembled WGS sequence"/>
</dbReference>